<gene>
    <name evidence="1" type="ORF">ACIGXA_02155</name>
</gene>
<proteinExistence type="predicted"/>
<protein>
    <submittedName>
        <fullName evidence="1">Pentapeptide repeat-containing protein</fullName>
    </submittedName>
</protein>
<keyword evidence="2" id="KW-1185">Reference proteome</keyword>
<dbReference type="Proteomes" id="UP001614394">
    <property type="component" value="Unassembled WGS sequence"/>
</dbReference>
<dbReference type="Pfam" id="PF13599">
    <property type="entry name" value="Pentapeptide_4"/>
    <property type="match status" value="1"/>
</dbReference>
<reference evidence="1 2" key="1">
    <citation type="submission" date="2024-10" db="EMBL/GenBank/DDBJ databases">
        <title>The Natural Products Discovery Center: Release of the First 8490 Sequenced Strains for Exploring Actinobacteria Biosynthetic Diversity.</title>
        <authorList>
            <person name="Kalkreuter E."/>
            <person name="Kautsar S.A."/>
            <person name="Yang D."/>
            <person name="Bader C.D."/>
            <person name="Teijaro C.N."/>
            <person name="Fluegel L."/>
            <person name="Davis C.M."/>
            <person name="Simpson J.R."/>
            <person name="Lauterbach L."/>
            <person name="Steele A.D."/>
            <person name="Gui C."/>
            <person name="Meng S."/>
            <person name="Li G."/>
            <person name="Viehrig K."/>
            <person name="Ye F."/>
            <person name="Su P."/>
            <person name="Kiefer A.F."/>
            <person name="Nichols A."/>
            <person name="Cepeda A.J."/>
            <person name="Yan W."/>
            <person name="Fan B."/>
            <person name="Jiang Y."/>
            <person name="Adhikari A."/>
            <person name="Zheng C.-J."/>
            <person name="Schuster L."/>
            <person name="Cowan T.M."/>
            <person name="Smanski M.J."/>
            <person name="Chevrette M.G."/>
            <person name="De Carvalho L.P.S."/>
            <person name="Shen B."/>
        </authorList>
    </citation>
    <scope>NUCLEOTIDE SEQUENCE [LARGE SCALE GENOMIC DNA]</scope>
    <source>
        <strain evidence="1 2">NPDC053399</strain>
    </source>
</reference>
<dbReference type="InterPro" id="IPR001646">
    <property type="entry name" value="5peptide_repeat"/>
</dbReference>
<dbReference type="RefSeq" id="WP_399643607.1">
    <property type="nucleotide sequence ID" value="NZ_JBITYG010000001.1"/>
</dbReference>
<dbReference type="Gene3D" id="2.160.20.80">
    <property type="entry name" value="E3 ubiquitin-protein ligase SopA"/>
    <property type="match status" value="1"/>
</dbReference>
<organism evidence="1 2">
    <name type="scientific">Streptomyces fildesensis</name>
    <dbReference type="NCBI Taxonomy" id="375757"/>
    <lineage>
        <taxon>Bacteria</taxon>
        <taxon>Bacillati</taxon>
        <taxon>Actinomycetota</taxon>
        <taxon>Actinomycetes</taxon>
        <taxon>Kitasatosporales</taxon>
        <taxon>Streptomycetaceae</taxon>
        <taxon>Streptomyces</taxon>
    </lineage>
</organism>
<accession>A0ABW8BYQ3</accession>
<comment type="caution">
    <text evidence="1">The sequence shown here is derived from an EMBL/GenBank/DDBJ whole genome shotgun (WGS) entry which is preliminary data.</text>
</comment>
<dbReference type="InterPro" id="IPR051082">
    <property type="entry name" value="Pentapeptide-BTB/POZ_domain"/>
</dbReference>
<dbReference type="PANTHER" id="PTHR14136:SF17">
    <property type="entry name" value="BTB_POZ DOMAIN-CONTAINING PROTEIN KCTD9"/>
    <property type="match status" value="1"/>
</dbReference>
<evidence type="ECO:0000313" key="2">
    <source>
        <dbReference type="Proteomes" id="UP001614394"/>
    </source>
</evidence>
<dbReference type="EMBL" id="JBITYG010000001">
    <property type="protein sequence ID" value="MFI9099299.1"/>
    <property type="molecule type" value="Genomic_DNA"/>
</dbReference>
<dbReference type="PANTHER" id="PTHR14136">
    <property type="entry name" value="BTB_POZ DOMAIN-CONTAINING PROTEIN KCTD9"/>
    <property type="match status" value="1"/>
</dbReference>
<name>A0ABW8BYQ3_9ACTN</name>
<evidence type="ECO:0000313" key="1">
    <source>
        <dbReference type="EMBL" id="MFI9099299.1"/>
    </source>
</evidence>
<dbReference type="SUPFAM" id="SSF141571">
    <property type="entry name" value="Pentapeptide repeat-like"/>
    <property type="match status" value="1"/>
</dbReference>
<sequence>MTPPEELADLPFADLLRPHEGGLEVDERYDTVHFDRLSFDDEKASGAHFLECAITDCGFTGTPLRGARFNDVWAHTTRFTGTALVESSWLDTAFTSCALAGIEAYGSVLRRVVFRQCKFDSVNLRATTLHDVVFEDCVLRDVDLGGAKLTGVTFPGTRLERVHLARATLKKTDLRGATTLELADGHESLKGALITTLQLFDLAPALAQTLGITVKDK</sequence>